<dbReference type="Proteomes" id="UP000485058">
    <property type="component" value="Unassembled WGS sequence"/>
</dbReference>
<comment type="caution">
    <text evidence="3">The sequence shown here is derived from an EMBL/GenBank/DDBJ whole genome shotgun (WGS) entry which is preliminary data.</text>
</comment>
<feature type="domain" description="PLAT" evidence="2">
    <location>
        <begin position="189"/>
        <end position="304"/>
    </location>
</feature>
<dbReference type="InterPro" id="IPR036392">
    <property type="entry name" value="PLAT/LH2_dom_sf"/>
</dbReference>
<dbReference type="AlphaFoldDB" id="A0A699YF97"/>
<name>A0A699YF97_HAELA</name>
<proteinExistence type="predicted"/>
<evidence type="ECO:0000313" key="4">
    <source>
        <dbReference type="Proteomes" id="UP000485058"/>
    </source>
</evidence>
<protein>
    <recommendedName>
        <fullName evidence="2">PLAT domain-containing protein</fullName>
    </recommendedName>
</protein>
<evidence type="ECO:0000259" key="2">
    <source>
        <dbReference type="PROSITE" id="PS50095"/>
    </source>
</evidence>
<dbReference type="EMBL" id="BLLF01000183">
    <property type="protein sequence ID" value="GFH08767.1"/>
    <property type="molecule type" value="Genomic_DNA"/>
</dbReference>
<comment type="caution">
    <text evidence="1">Lacks conserved residue(s) required for the propagation of feature annotation.</text>
</comment>
<evidence type="ECO:0000313" key="3">
    <source>
        <dbReference type="EMBL" id="GFH08767.1"/>
    </source>
</evidence>
<dbReference type="SUPFAM" id="SSF49723">
    <property type="entry name" value="Lipase/lipooxygenase domain (PLAT/LH2 domain)"/>
    <property type="match status" value="2"/>
</dbReference>
<dbReference type="PANTHER" id="PTHR45901">
    <property type="entry name" value="PROTEIN CBG12474"/>
    <property type="match status" value="1"/>
</dbReference>
<dbReference type="InterPro" id="IPR052970">
    <property type="entry name" value="Inner_ear_hair_cell_LOXHD"/>
</dbReference>
<dbReference type="InterPro" id="IPR001024">
    <property type="entry name" value="PLAT/LH2_dom"/>
</dbReference>
<reference evidence="3 4" key="1">
    <citation type="submission" date="2020-02" db="EMBL/GenBank/DDBJ databases">
        <title>Draft genome sequence of Haematococcus lacustris strain NIES-144.</title>
        <authorList>
            <person name="Morimoto D."/>
            <person name="Nakagawa S."/>
            <person name="Yoshida T."/>
            <person name="Sawayama S."/>
        </authorList>
    </citation>
    <scope>NUCLEOTIDE SEQUENCE [LARGE SCALE GENOMIC DNA]</scope>
    <source>
        <strain evidence="3 4">NIES-144</strain>
    </source>
</reference>
<accession>A0A699YF97</accession>
<sequence>MKTTFNNSSWVSAEAGCVSLKEACCVMVCGAEVPHHHPHHSAASARPAPCSPCSLLLPCLPCWQAHKQHGGHGGRGKMWGMFRPMAAGPANGCMAALQSSDVCKWSQLRKAPKHTLLQFKEQPHLAPHNLALEQDEPAWSSLALPGRSYASFRAGNTVEFELRAKELSCISQVAVRMVPTDTDPTWHLDSVQVVVVTGGQADAGFDGEAHVVLGGSWGSSVETQLVNSASAFEPGSSQQFDIKATDVDRLQTLSLRAVATGTSSQWFVEQVAVTHAGKGTTTVFNLNAWVKPDEPQTLKAVLPDTEYKLSVVTASDSTDSFDGRVLVSCCGLDGSVEEQQLLLPDGGKPVFAPGSSTTVGFKAGDVGGIQWVMLRLEEGSDPAASWKLDRLELQVVRSGFTTTLSCGRCLCVGESMYLYPQSTVNYKLTVKTSRQLGAAFDGEVRWDLTPGRVRWGLLAAEAEQASPAAWHQGEAMWLHRAAWRELIMQFVRLLNDKGADAFAQGAAEDFLLPSYEVTWVTQATVRVVASGKERRWHLAHLELSQPDQTWNNTQGFVHNDWLGGDAGDSVTLAVATGQPLSSMVLALRPDSEPFDGAVWLMAQSSEGKARPSASLSLQSAPAQLSAGALITSAARTVCLDAVCHGATCHIGPLQWALGVPRLHHVKP</sequence>
<organism evidence="3 4">
    <name type="scientific">Haematococcus lacustris</name>
    <name type="common">Green alga</name>
    <name type="synonym">Haematococcus pluvialis</name>
    <dbReference type="NCBI Taxonomy" id="44745"/>
    <lineage>
        <taxon>Eukaryota</taxon>
        <taxon>Viridiplantae</taxon>
        <taxon>Chlorophyta</taxon>
        <taxon>core chlorophytes</taxon>
        <taxon>Chlorophyceae</taxon>
        <taxon>CS clade</taxon>
        <taxon>Chlamydomonadales</taxon>
        <taxon>Haematococcaceae</taxon>
        <taxon>Haematococcus</taxon>
    </lineage>
</organism>
<gene>
    <name evidence="3" type="ORF">HaLaN_03787</name>
</gene>
<dbReference type="Gene3D" id="2.60.60.20">
    <property type="entry name" value="PLAT/LH2 domain"/>
    <property type="match status" value="3"/>
</dbReference>
<dbReference type="PANTHER" id="PTHR45901:SF3">
    <property type="entry name" value="LIPOXYGENASE HOMOLOGY DOMAIN-CONTAINING PROTEIN 1"/>
    <property type="match status" value="1"/>
</dbReference>
<dbReference type="Pfam" id="PF01477">
    <property type="entry name" value="PLAT"/>
    <property type="match status" value="1"/>
</dbReference>
<evidence type="ECO:0000256" key="1">
    <source>
        <dbReference type="PROSITE-ProRule" id="PRU00152"/>
    </source>
</evidence>
<dbReference type="PROSITE" id="PS50095">
    <property type="entry name" value="PLAT"/>
    <property type="match status" value="1"/>
</dbReference>
<keyword evidence="4" id="KW-1185">Reference proteome</keyword>